<name>A0A9N9C174_9GLOM</name>
<dbReference type="OrthoDB" id="10498826at2759"/>
<feature type="transmembrane region" description="Helical" evidence="2">
    <location>
        <begin position="497"/>
        <end position="516"/>
    </location>
</feature>
<feature type="region of interest" description="Disordered" evidence="1">
    <location>
        <begin position="407"/>
        <end position="437"/>
    </location>
</feature>
<dbReference type="Proteomes" id="UP000789405">
    <property type="component" value="Unassembled WGS sequence"/>
</dbReference>
<feature type="compositionally biased region" description="Polar residues" evidence="1">
    <location>
        <begin position="241"/>
        <end position="272"/>
    </location>
</feature>
<protein>
    <submittedName>
        <fullName evidence="3">28737_t:CDS:1</fullName>
    </submittedName>
</protein>
<evidence type="ECO:0000313" key="4">
    <source>
        <dbReference type="Proteomes" id="UP000789405"/>
    </source>
</evidence>
<accession>A0A9N9C174</accession>
<keyword evidence="2" id="KW-1133">Transmembrane helix</keyword>
<comment type="caution">
    <text evidence="3">The sequence shown here is derived from an EMBL/GenBank/DDBJ whole genome shotgun (WGS) entry which is preliminary data.</text>
</comment>
<keyword evidence="2" id="KW-0812">Transmembrane</keyword>
<reference evidence="3" key="1">
    <citation type="submission" date="2021-06" db="EMBL/GenBank/DDBJ databases">
        <authorList>
            <person name="Kallberg Y."/>
            <person name="Tangrot J."/>
            <person name="Rosling A."/>
        </authorList>
    </citation>
    <scope>NUCLEOTIDE SEQUENCE</scope>
    <source>
        <strain evidence="3">MA453B</strain>
    </source>
</reference>
<evidence type="ECO:0000256" key="1">
    <source>
        <dbReference type="SAM" id="MobiDB-lite"/>
    </source>
</evidence>
<feature type="compositionally biased region" description="Polar residues" evidence="1">
    <location>
        <begin position="407"/>
        <end position="431"/>
    </location>
</feature>
<keyword evidence="4" id="KW-1185">Reference proteome</keyword>
<evidence type="ECO:0000256" key="2">
    <source>
        <dbReference type="SAM" id="Phobius"/>
    </source>
</evidence>
<feature type="region of interest" description="Disordered" evidence="1">
    <location>
        <begin position="231"/>
        <end position="276"/>
    </location>
</feature>
<organism evidence="3 4">
    <name type="scientific">Dentiscutata erythropus</name>
    <dbReference type="NCBI Taxonomy" id="1348616"/>
    <lineage>
        <taxon>Eukaryota</taxon>
        <taxon>Fungi</taxon>
        <taxon>Fungi incertae sedis</taxon>
        <taxon>Mucoromycota</taxon>
        <taxon>Glomeromycotina</taxon>
        <taxon>Glomeromycetes</taxon>
        <taxon>Diversisporales</taxon>
        <taxon>Gigasporaceae</taxon>
        <taxon>Dentiscutata</taxon>
    </lineage>
</organism>
<gene>
    <name evidence="3" type="ORF">DERYTH_LOCUS6792</name>
</gene>
<sequence>MADINYTNSLTLRKITKLSLQCKYSPFPASRSQDVPTKSLSLSINENNIPLLSLTAYKNTILPQTESPQHSRLKHIHLNYYQAPGQPTPNNDIYNNQPFQTSTNDISNGQFLPTPINDIHNNQPLSAPIDNIHNKRHLPKFTDTIQNNQPLPTHINDIHNNKPLPISAKDISHAQPQLRNSFAKPLIDNVPNAHFSLFDKTSSQARPFPALPIQPRSLGDEISHLVDKISSHFSAPKSPDDNTSNTFNAQPTLVGKTSIQNPTPVVQPQSPDDVQPTLVDKITSQISTFTQSPNDDSNDPNVQPTFADKTTFQIPASTIQPQPQPQLPDVGAPNPTLVDKTPSQIQPLPTPAQKFDPEKDPLLNLTPTQSSTIDPSDFFRPPEPTLQFQTTPPPFVHQPIVQNNTLTTNPQFTSIDKTSNNQPDFTSSPIDTSDDRHGYKIPSTSIDPELNPYSNTKPPQTIKTPTFNPNYQPHIPSTISPTSNNVDPPPLSANPPAIIGIIIASIIAVIVVVLIIRKTTFDLIGLQQESSSSGSGNSIFCTLKRRIFNTFGWDDSINSLTLSNRSYVDSDKGKGKTVYTEDEIGDNGIGVSSMSETEISIPDMLPYVLEDWEEYIL</sequence>
<keyword evidence="2" id="KW-0472">Membrane</keyword>
<dbReference type="AlphaFoldDB" id="A0A9N9C174"/>
<evidence type="ECO:0000313" key="3">
    <source>
        <dbReference type="EMBL" id="CAG8583127.1"/>
    </source>
</evidence>
<dbReference type="EMBL" id="CAJVPY010003152">
    <property type="protein sequence ID" value="CAG8583127.1"/>
    <property type="molecule type" value="Genomic_DNA"/>
</dbReference>
<proteinExistence type="predicted"/>